<evidence type="ECO:0000256" key="3">
    <source>
        <dbReference type="SAM" id="MobiDB-lite"/>
    </source>
</evidence>
<feature type="domain" description="Mucin binding" evidence="6">
    <location>
        <begin position="682"/>
        <end position="754"/>
    </location>
</feature>
<feature type="region of interest" description="Disordered" evidence="3">
    <location>
        <begin position="879"/>
        <end position="939"/>
    </location>
</feature>
<dbReference type="Pfam" id="PF17965">
    <property type="entry name" value="MucBP_2"/>
    <property type="match status" value="2"/>
</dbReference>
<organism evidence="8 9">
    <name type="scientific">Limosilactobacillus ingluviei DSM 15946</name>
    <dbReference type="NCBI Taxonomy" id="1423760"/>
    <lineage>
        <taxon>Bacteria</taxon>
        <taxon>Bacillati</taxon>
        <taxon>Bacillota</taxon>
        <taxon>Bacilli</taxon>
        <taxon>Lactobacillales</taxon>
        <taxon>Lactobacillaceae</taxon>
        <taxon>Limosilactobacillus</taxon>
    </lineage>
</organism>
<gene>
    <name evidence="8" type="ORF">FC43_GL000686</name>
</gene>
<accession>A0A0R1UEI3</accession>
<feature type="compositionally biased region" description="Polar residues" evidence="3">
    <location>
        <begin position="70"/>
        <end position="83"/>
    </location>
</feature>
<reference evidence="8 9" key="1">
    <citation type="journal article" date="2015" name="Genome Announc.">
        <title>Expanding the biotechnology potential of lactobacilli through comparative genomics of 213 strains and associated genera.</title>
        <authorList>
            <person name="Sun Z."/>
            <person name="Harris H.M."/>
            <person name="McCann A."/>
            <person name="Guo C."/>
            <person name="Argimon S."/>
            <person name="Zhang W."/>
            <person name="Yang X."/>
            <person name="Jeffery I.B."/>
            <person name="Cooney J.C."/>
            <person name="Kagawa T.F."/>
            <person name="Liu W."/>
            <person name="Song Y."/>
            <person name="Salvetti E."/>
            <person name="Wrobel A."/>
            <person name="Rasinkangas P."/>
            <person name="Parkhill J."/>
            <person name="Rea M.C."/>
            <person name="O'Sullivan O."/>
            <person name="Ritari J."/>
            <person name="Douillard F.P."/>
            <person name="Paul Ross R."/>
            <person name="Yang R."/>
            <person name="Briner A.E."/>
            <person name="Felis G.E."/>
            <person name="de Vos W.M."/>
            <person name="Barrangou R."/>
            <person name="Klaenhammer T.R."/>
            <person name="Caufield P.W."/>
            <person name="Cui Y."/>
            <person name="Zhang H."/>
            <person name="O'Toole P.W."/>
        </authorList>
    </citation>
    <scope>NUCLEOTIDE SEQUENCE [LARGE SCALE GENOMIC DNA]</scope>
    <source>
        <strain evidence="8 9">DSM 15946</strain>
    </source>
</reference>
<feature type="coiled-coil region" evidence="2">
    <location>
        <begin position="136"/>
        <end position="170"/>
    </location>
</feature>
<feature type="compositionally biased region" description="Polar residues" evidence="3">
    <location>
        <begin position="619"/>
        <end position="634"/>
    </location>
</feature>
<feature type="domain" description="Mub B2-like" evidence="7">
    <location>
        <begin position="499"/>
        <end position="611"/>
    </location>
</feature>
<evidence type="ECO:0000259" key="6">
    <source>
        <dbReference type="Pfam" id="PF17965"/>
    </source>
</evidence>
<evidence type="ECO:0000256" key="4">
    <source>
        <dbReference type="SAM" id="SignalP"/>
    </source>
</evidence>
<feature type="chain" id="PRO_5006411720" description="Gram-positive cocci surface proteins LPxTG domain-containing protein" evidence="4">
    <location>
        <begin position="41"/>
        <end position="1262"/>
    </location>
</feature>
<evidence type="ECO:0000256" key="2">
    <source>
        <dbReference type="SAM" id="Coils"/>
    </source>
</evidence>
<dbReference type="Proteomes" id="UP000050816">
    <property type="component" value="Unassembled WGS sequence"/>
</dbReference>
<dbReference type="NCBIfam" id="TIGR01167">
    <property type="entry name" value="LPXTG_anchor"/>
    <property type="match status" value="1"/>
</dbReference>
<dbReference type="EMBL" id="AZFK01000015">
    <property type="protein sequence ID" value="KRL91815.1"/>
    <property type="molecule type" value="Genomic_DNA"/>
</dbReference>
<evidence type="ECO:0000313" key="9">
    <source>
        <dbReference type="Proteomes" id="UP000050816"/>
    </source>
</evidence>
<feature type="signal peptide" evidence="4">
    <location>
        <begin position="1"/>
        <end position="40"/>
    </location>
</feature>
<dbReference type="InterPro" id="IPR041495">
    <property type="entry name" value="Mub_B2"/>
</dbReference>
<proteinExistence type="predicted"/>
<feature type="region of interest" description="Disordered" evidence="3">
    <location>
        <begin position="1190"/>
        <end position="1228"/>
    </location>
</feature>
<name>A0A0R1UEI3_9LACO</name>
<evidence type="ECO:0000313" key="8">
    <source>
        <dbReference type="EMBL" id="KRL91815.1"/>
    </source>
</evidence>
<keyword evidence="1 4" id="KW-0732">Signal</keyword>
<dbReference type="InterPro" id="IPR005877">
    <property type="entry name" value="YSIRK_signal_dom"/>
</dbReference>
<evidence type="ECO:0000259" key="5">
    <source>
        <dbReference type="Pfam" id="PF04650"/>
    </source>
</evidence>
<comment type="caution">
    <text evidence="8">The sequence shown here is derived from an EMBL/GenBank/DDBJ whole genome shotgun (WGS) entry which is preliminary data.</text>
</comment>
<dbReference type="Pfam" id="PF04650">
    <property type="entry name" value="YSIRK_signal"/>
    <property type="match status" value="1"/>
</dbReference>
<feature type="region of interest" description="Disordered" evidence="3">
    <location>
        <begin position="1028"/>
        <end position="1052"/>
    </location>
</feature>
<keyword evidence="2" id="KW-0175">Coiled coil</keyword>
<feature type="region of interest" description="Disordered" evidence="3">
    <location>
        <begin position="757"/>
        <end position="781"/>
    </location>
</feature>
<evidence type="ECO:0000259" key="7">
    <source>
        <dbReference type="Pfam" id="PF17966"/>
    </source>
</evidence>
<dbReference type="Gene3D" id="3.10.20.470">
    <property type="match status" value="2"/>
</dbReference>
<feature type="region of interest" description="Disordered" evidence="3">
    <location>
        <begin position="54"/>
        <end position="83"/>
    </location>
</feature>
<dbReference type="PATRIC" id="fig|1423760.3.peg.708"/>
<feature type="domain" description="Mub B2-like" evidence="7">
    <location>
        <begin position="787"/>
        <end position="882"/>
    </location>
</feature>
<evidence type="ECO:0008006" key="10">
    <source>
        <dbReference type="Google" id="ProtNLM"/>
    </source>
</evidence>
<dbReference type="Gene3D" id="2.60.40.4300">
    <property type="match status" value="3"/>
</dbReference>
<sequence length="1262" mass="136854">MRKTAKKVNRFTIKKTSLGVASVAVASLLYWNGLAIHAQAAEATSVDATVLNHAESQSDDKSQVTLRPVASTSQTPTQTTLNEATTAADRAALVNARQALLDAIKAAQASGITVEQATPQVTVADQATKDWVTATTTDYQTQAAALQEQLENTQAALAKWEQERQAQAEKFNPNQAIEATDKAYVENSFEYHNDAEAVQAAYVKVVDGQEVEQPIPLTDANFNVLADQSGKPRYFMENNPVRLQVNDVTADTKLRIKWTKVLTDANTKRSYDMVIELSDPIIDQRFAGVNTKGFYEIFRDPANGIVFDRITALKLTKYLVETGTDKVYEGEDYFTQDTLNRQVPIDGLDALKARAEFVKPIDGSLAAFIPSGSQIIPTPQDISQGNSGAKQLIEKINATRPVDQQLSETVYYSKGFDKYIANAEAIVFLTQGKASFILGVVNPNTQGDPDDIQTANPADPDHPNMVWKDYTQIGFGILDKSKFVSYDKPTLTYHEDLLQTSEKVTASRQINYQYEGLKANEPTLPPSVTQEADFTRTVTIDYARVLQGDPGVAATPWQTAVASLPAQKVPVIDGYHADQKQVAEMATSVVKINDAGQVSGLSNVTVTYRPNGKIIPINENGSEIPNVKQPQYTTDPGDPTKVTPDQPVPDVPGYVPSTETVTPSDPNQNTKVIYVKKEAGFTVRYLDRDRGDAEITSQSVSGKYGDKITYNTADELKALSDQGYVLVDDGYTSNVGGELGDGNNGKTYDVIVKHGTQTVTPEDPQEPGTPINPNDPDGPKWPTEVGDVQRTATQTVHYQGAGKDTPADRTQTAENVFTRTVTVDKVTGKVTSTTAWTPTDHTFGAETTPVVKGYTADKATAGAQTATPDELNVTDTVTYRPNGKIVPVDPDGHELPGVDQSSYPTDPKDPTKVTPDQPAPNVPGYVPSEETVTPKDPTQDTKVTYVKKDANFTVRYLDQDNGNEPITSDKVDGKYGDKVTYSTADELKTLSDQGYVLVDDGYTKQVGGELGDGNNGKTYNVIVKHGTQTVTPEKPQEPGTPINPNDPEGPKWPAEVGDVQRTLTQTVHYQGAGVETPADKVQSVTFARKMVVDKVTGEVRADSWSPEVFVFSSESTPKIAGYRADREEAGGKIVTPLALSYREVVSYTPMAANTSITPKDPANRVVPTVQPLKPEAPVDSANDNPLTSELITPGVLSTDSKEGPTRFGKANAATPKENGDTKQVKPHQLPQTGAKSAVLLNLLGTLTLLGGWFNRPRRENKR</sequence>
<evidence type="ECO:0000256" key="1">
    <source>
        <dbReference type="ARBA" id="ARBA00022729"/>
    </source>
</evidence>
<protein>
    <recommendedName>
        <fullName evidence="10">Gram-positive cocci surface proteins LPxTG domain-containing protein</fullName>
    </recommendedName>
</protein>
<dbReference type="Pfam" id="PF17966">
    <property type="entry name" value="Muc_B2"/>
    <property type="match status" value="3"/>
</dbReference>
<dbReference type="NCBIfam" id="TIGR01168">
    <property type="entry name" value="YSIRK_signal"/>
    <property type="match status" value="1"/>
</dbReference>
<feature type="domain" description="YSIRK Gram-positive signal peptide" evidence="5">
    <location>
        <begin position="6"/>
        <end position="30"/>
    </location>
</feature>
<dbReference type="AlphaFoldDB" id="A0A0R1UEI3"/>
<dbReference type="InterPro" id="IPR041558">
    <property type="entry name" value="MucBP_2"/>
</dbReference>
<feature type="domain" description="Mucin binding" evidence="6">
    <location>
        <begin position="952"/>
        <end position="1025"/>
    </location>
</feature>
<feature type="domain" description="Mub B2-like" evidence="7">
    <location>
        <begin position="1058"/>
        <end position="1149"/>
    </location>
</feature>
<feature type="region of interest" description="Disordered" evidence="3">
    <location>
        <begin position="618"/>
        <end position="648"/>
    </location>
</feature>